<reference evidence="3 4" key="1">
    <citation type="submission" date="2015-01" db="EMBL/GenBank/DDBJ databases">
        <title>Evolution of Trichinella species and genotypes.</title>
        <authorList>
            <person name="Korhonen P.K."/>
            <person name="Edoardo P."/>
            <person name="Giuseppe L.R."/>
            <person name="Gasser R.B."/>
        </authorList>
    </citation>
    <scope>NUCLEOTIDE SEQUENCE [LARGE SCALE GENOMIC DNA]</scope>
    <source>
        <strain evidence="3">ISS417</strain>
    </source>
</reference>
<accession>A0A0V0U5Q3</accession>
<feature type="signal peptide" evidence="1">
    <location>
        <begin position="1"/>
        <end position="24"/>
    </location>
</feature>
<dbReference type="Pfam" id="PF00095">
    <property type="entry name" value="WAP"/>
    <property type="match status" value="1"/>
</dbReference>
<sequence>MSMLVKVGILSLFAFACILINAVAERNGHCPIFYYDYRSPDAKDTCHSDDECPPKRLCCETIMGKYCLLPEIRLKACSDGSLAPVACIEHCPDNYECVDNLCCPANLNR</sequence>
<dbReference type="SMART" id="SM00289">
    <property type="entry name" value="WR1"/>
    <property type="match status" value="1"/>
</dbReference>
<protein>
    <recommendedName>
        <fullName evidence="2">WAP domain-containing protein</fullName>
    </recommendedName>
</protein>
<dbReference type="GO" id="GO:0005576">
    <property type="term" value="C:extracellular region"/>
    <property type="evidence" value="ECO:0007669"/>
    <property type="project" value="InterPro"/>
</dbReference>
<dbReference type="Gene3D" id="4.10.75.10">
    <property type="entry name" value="Elafin-like"/>
    <property type="match status" value="1"/>
</dbReference>
<evidence type="ECO:0000256" key="1">
    <source>
        <dbReference type="SAM" id="SignalP"/>
    </source>
</evidence>
<feature type="domain" description="WAP" evidence="2">
    <location>
        <begin position="27"/>
        <end position="70"/>
    </location>
</feature>
<dbReference type="GO" id="GO:0030414">
    <property type="term" value="F:peptidase inhibitor activity"/>
    <property type="evidence" value="ECO:0007669"/>
    <property type="project" value="InterPro"/>
</dbReference>
<dbReference type="InterPro" id="IPR006150">
    <property type="entry name" value="Cys_repeat_1"/>
</dbReference>
<name>A0A0V0U5Q3_9BILA</name>
<feature type="chain" id="PRO_5006869727" description="WAP domain-containing protein" evidence="1">
    <location>
        <begin position="25"/>
        <end position="109"/>
    </location>
</feature>
<evidence type="ECO:0000259" key="2">
    <source>
        <dbReference type="Pfam" id="PF00095"/>
    </source>
</evidence>
<dbReference type="InterPro" id="IPR008197">
    <property type="entry name" value="WAP_dom"/>
</dbReference>
<comment type="caution">
    <text evidence="3">The sequence shown here is derived from an EMBL/GenBank/DDBJ whole genome shotgun (WGS) entry which is preliminary data.</text>
</comment>
<dbReference type="InterPro" id="IPR036645">
    <property type="entry name" value="Elafin-like_sf"/>
</dbReference>
<dbReference type="SUPFAM" id="SSF57256">
    <property type="entry name" value="Elafin-like"/>
    <property type="match status" value="1"/>
</dbReference>
<organism evidence="3 4">
    <name type="scientific">Trichinella murrelli</name>
    <dbReference type="NCBI Taxonomy" id="144512"/>
    <lineage>
        <taxon>Eukaryota</taxon>
        <taxon>Metazoa</taxon>
        <taxon>Ecdysozoa</taxon>
        <taxon>Nematoda</taxon>
        <taxon>Enoplea</taxon>
        <taxon>Dorylaimia</taxon>
        <taxon>Trichinellida</taxon>
        <taxon>Trichinellidae</taxon>
        <taxon>Trichinella</taxon>
    </lineage>
</organism>
<evidence type="ECO:0000313" key="3">
    <source>
        <dbReference type="EMBL" id="KRX46664.1"/>
    </source>
</evidence>
<dbReference type="EMBL" id="JYDJ01000054">
    <property type="protein sequence ID" value="KRX46664.1"/>
    <property type="molecule type" value="Genomic_DNA"/>
</dbReference>
<dbReference type="OrthoDB" id="5911980at2759"/>
<keyword evidence="4" id="KW-1185">Reference proteome</keyword>
<evidence type="ECO:0000313" key="4">
    <source>
        <dbReference type="Proteomes" id="UP000055048"/>
    </source>
</evidence>
<gene>
    <name evidence="3" type="ORF">T05_16121</name>
</gene>
<keyword evidence="1" id="KW-0732">Signal</keyword>
<dbReference type="PROSITE" id="PS51257">
    <property type="entry name" value="PROKAR_LIPOPROTEIN"/>
    <property type="match status" value="1"/>
</dbReference>
<dbReference type="AlphaFoldDB" id="A0A0V0U5Q3"/>
<proteinExistence type="predicted"/>
<dbReference type="Proteomes" id="UP000055048">
    <property type="component" value="Unassembled WGS sequence"/>
</dbReference>